<dbReference type="InterPro" id="IPR011991">
    <property type="entry name" value="ArsR-like_HTH"/>
</dbReference>
<dbReference type="Pfam" id="PF01047">
    <property type="entry name" value="MarR"/>
    <property type="match status" value="1"/>
</dbReference>
<proteinExistence type="predicted"/>
<dbReference type="Proteomes" id="UP001637996">
    <property type="component" value="Unassembled WGS sequence"/>
</dbReference>
<dbReference type="InterPro" id="IPR036388">
    <property type="entry name" value="WH-like_DNA-bd_sf"/>
</dbReference>
<dbReference type="InterPro" id="IPR001845">
    <property type="entry name" value="HTH_ArsR_DNA-bd_dom"/>
</dbReference>
<name>A0ABW9MA45_9FIRM</name>
<dbReference type="Gene3D" id="1.10.10.10">
    <property type="entry name" value="Winged helix-like DNA-binding domain superfamily/Winged helix DNA-binding domain"/>
    <property type="match status" value="1"/>
</dbReference>
<reference evidence="2 3" key="1">
    <citation type="journal article" date="2025" name="Anaerobe">
        <title>Description of Anaerococcus kampingiae sp. nov., Anaerococcus groningensis sp. nov., Anaerococcus martiniensis sp. nov., and Anaerococcus cruorum sp. nov., isolated from human clinical specimens.</title>
        <authorList>
            <person name="Boiten K.E."/>
            <person name="Meijer J."/>
            <person name="van Wezel E.M."/>
            <person name="Veloo A.C.M."/>
        </authorList>
    </citation>
    <scope>NUCLEOTIDE SEQUENCE [LARGE SCALE GENOMIC DNA]</scope>
    <source>
        <strain evidence="2 3">ENR0831</strain>
    </source>
</reference>
<feature type="domain" description="HTH marR-type" evidence="1">
    <location>
        <begin position="1"/>
        <end position="94"/>
    </location>
</feature>
<dbReference type="InterPro" id="IPR036390">
    <property type="entry name" value="WH_DNA-bd_sf"/>
</dbReference>
<dbReference type="PANTHER" id="PTHR33164:SF99">
    <property type="entry name" value="MARR FAMILY REGULATORY PROTEIN"/>
    <property type="match status" value="1"/>
</dbReference>
<keyword evidence="3" id="KW-1185">Reference proteome</keyword>
<dbReference type="EMBL" id="JBGMEI010000013">
    <property type="protein sequence ID" value="MFO3666134.1"/>
    <property type="molecule type" value="Genomic_DNA"/>
</dbReference>
<accession>A0ABW9MA45</accession>
<evidence type="ECO:0000313" key="3">
    <source>
        <dbReference type="Proteomes" id="UP001637996"/>
    </source>
</evidence>
<dbReference type="PROSITE" id="PS50995">
    <property type="entry name" value="HTH_MARR_2"/>
    <property type="match status" value="1"/>
</dbReference>
<comment type="caution">
    <text evidence="2">The sequence shown here is derived from an EMBL/GenBank/DDBJ whole genome shotgun (WGS) entry which is preliminary data.</text>
</comment>
<dbReference type="InterPro" id="IPR000835">
    <property type="entry name" value="HTH_MarR-typ"/>
</dbReference>
<organism evidence="2 3">
    <name type="scientific">Anaerococcus martiniensis</name>
    <dbReference type="NCBI Taxonomy" id="3115615"/>
    <lineage>
        <taxon>Bacteria</taxon>
        <taxon>Bacillati</taxon>
        <taxon>Bacillota</taxon>
        <taxon>Tissierellia</taxon>
        <taxon>Tissierellales</taxon>
        <taxon>Peptoniphilaceae</taxon>
        <taxon>Anaerococcus</taxon>
    </lineage>
</organism>
<sequence length="94" mass="10970">MEIKELSNSLQKLRCIQQKLTKEFELSTGFSLTRYEILSFLDEKEKCLQNEIADHLEIDPAAITRQLKILEEDGFVTRDRNKDNAREVIVSLID</sequence>
<evidence type="ECO:0000313" key="2">
    <source>
        <dbReference type="EMBL" id="MFO3666134.1"/>
    </source>
</evidence>
<evidence type="ECO:0000259" key="1">
    <source>
        <dbReference type="PROSITE" id="PS50995"/>
    </source>
</evidence>
<dbReference type="SMART" id="SM00418">
    <property type="entry name" value="HTH_ARSR"/>
    <property type="match status" value="1"/>
</dbReference>
<dbReference type="SUPFAM" id="SSF46785">
    <property type="entry name" value="Winged helix' DNA-binding domain"/>
    <property type="match status" value="1"/>
</dbReference>
<dbReference type="InterPro" id="IPR039422">
    <property type="entry name" value="MarR/SlyA-like"/>
</dbReference>
<gene>
    <name evidence="2" type="ORF">ACCQ41_07760</name>
</gene>
<protein>
    <submittedName>
        <fullName evidence="2">MarR family winged helix-turn-helix transcriptional regulator</fullName>
    </submittedName>
</protein>
<dbReference type="PANTHER" id="PTHR33164">
    <property type="entry name" value="TRANSCRIPTIONAL REGULATOR, MARR FAMILY"/>
    <property type="match status" value="1"/>
</dbReference>
<dbReference type="RefSeq" id="WP_410031774.1">
    <property type="nucleotide sequence ID" value="NZ_JBGMEI010000013.1"/>
</dbReference>
<dbReference type="CDD" id="cd00090">
    <property type="entry name" value="HTH_ARSR"/>
    <property type="match status" value="1"/>
</dbReference>